<organism evidence="2 3">
    <name type="scientific">Ginsengibacter hankyongi</name>
    <dbReference type="NCBI Taxonomy" id="2607284"/>
    <lineage>
        <taxon>Bacteria</taxon>
        <taxon>Pseudomonadati</taxon>
        <taxon>Bacteroidota</taxon>
        <taxon>Chitinophagia</taxon>
        <taxon>Chitinophagales</taxon>
        <taxon>Chitinophagaceae</taxon>
        <taxon>Ginsengibacter</taxon>
    </lineage>
</organism>
<gene>
    <name evidence="2" type="ORF">FW778_08065</name>
</gene>
<feature type="signal peptide" evidence="1">
    <location>
        <begin position="1"/>
        <end position="20"/>
    </location>
</feature>
<sequence>MKKIFFACLVTIVSATSVFAAPKSLVTEKVLKVFHEAFPEVKKPSWYTFDNYYEVYFTNPDNSSCRIDYSPDGILLSTTRYYTEQNLPPAIRAKVNEKYPGKKIFGITEVSNSENVTYNIVLEDNKNWYNIESDATGVIRLNKKLERTE</sequence>
<dbReference type="Gene3D" id="3.10.450.360">
    <property type="match status" value="1"/>
</dbReference>
<dbReference type="RefSeq" id="WP_150414087.1">
    <property type="nucleotide sequence ID" value="NZ_VYQF01000001.1"/>
</dbReference>
<keyword evidence="3" id="KW-1185">Reference proteome</keyword>
<protein>
    <recommendedName>
        <fullName evidence="4">Beta-lactamase-inhibitor-like PepSY-like domain-containing protein</fullName>
    </recommendedName>
</protein>
<reference evidence="2 3" key="1">
    <citation type="submission" date="2019-09" db="EMBL/GenBank/DDBJ databases">
        <title>Draft genome sequence of Ginsengibacter sp. BR5-29.</title>
        <authorList>
            <person name="Im W.-T."/>
        </authorList>
    </citation>
    <scope>NUCLEOTIDE SEQUENCE [LARGE SCALE GENOMIC DNA]</scope>
    <source>
        <strain evidence="2 3">BR5-29</strain>
    </source>
</reference>
<evidence type="ECO:0000313" key="2">
    <source>
        <dbReference type="EMBL" id="KAA9041958.1"/>
    </source>
</evidence>
<feature type="chain" id="PRO_5023811789" description="Beta-lactamase-inhibitor-like PepSY-like domain-containing protein" evidence="1">
    <location>
        <begin position="21"/>
        <end position="149"/>
    </location>
</feature>
<evidence type="ECO:0000313" key="3">
    <source>
        <dbReference type="Proteomes" id="UP000326903"/>
    </source>
</evidence>
<dbReference type="Proteomes" id="UP000326903">
    <property type="component" value="Unassembled WGS sequence"/>
</dbReference>
<proteinExistence type="predicted"/>
<name>A0A5J5IN38_9BACT</name>
<evidence type="ECO:0008006" key="4">
    <source>
        <dbReference type="Google" id="ProtNLM"/>
    </source>
</evidence>
<evidence type="ECO:0000256" key="1">
    <source>
        <dbReference type="SAM" id="SignalP"/>
    </source>
</evidence>
<dbReference type="AlphaFoldDB" id="A0A5J5IN38"/>
<accession>A0A5J5IN38</accession>
<dbReference type="SUPFAM" id="SSF160574">
    <property type="entry name" value="BT0923-like"/>
    <property type="match status" value="1"/>
</dbReference>
<comment type="caution">
    <text evidence="2">The sequence shown here is derived from an EMBL/GenBank/DDBJ whole genome shotgun (WGS) entry which is preliminary data.</text>
</comment>
<dbReference type="EMBL" id="VYQF01000001">
    <property type="protein sequence ID" value="KAA9041958.1"/>
    <property type="molecule type" value="Genomic_DNA"/>
</dbReference>
<keyword evidence="1" id="KW-0732">Signal</keyword>